<dbReference type="SUPFAM" id="SSF52540">
    <property type="entry name" value="P-loop containing nucleoside triphosphate hydrolases"/>
    <property type="match status" value="1"/>
</dbReference>
<evidence type="ECO:0000256" key="4">
    <source>
        <dbReference type="ARBA" id="ARBA00022840"/>
    </source>
</evidence>
<dbReference type="PANTHER" id="PTHR11274:SF0">
    <property type="entry name" value="GENERAL TRANSCRIPTION AND DNA REPAIR FACTOR IIH HELICASE SUBUNIT XPB"/>
    <property type="match status" value="1"/>
</dbReference>
<dbReference type="Pfam" id="PF00271">
    <property type="entry name" value="Helicase_C"/>
    <property type="match status" value="1"/>
</dbReference>
<dbReference type="Gene3D" id="3.40.50.300">
    <property type="entry name" value="P-loop containing nucleotide triphosphate hydrolases"/>
    <property type="match status" value="2"/>
</dbReference>
<dbReference type="PANTHER" id="PTHR11274">
    <property type="entry name" value="RAD25/XP-B DNA REPAIR HELICASE"/>
    <property type="match status" value="1"/>
</dbReference>
<evidence type="ECO:0000259" key="7">
    <source>
        <dbReference type="PROSITE" id="PS51194"/>
    </source>
</evidence>
<accession>A0A0P8BQZ6</accession>
<dbReference type="InterPro" id="IPR001650">
    <property type="entry name" value="Helicase_C-like"/>
</dbReference>
<dbReference type="GO" id="GO:0003677">
    <property type="term" value="F:DNA binding"/>
    <property type="evidence" value="ECO:0007669"/>
    <property type="project" value="InterPro"/>
</dbReference>
<dbReference type="PROSITE" id="PS51194">
    <property type="entry name" value="HELICASE_CTER"/>
    <property type="match status" value="1"/>
</dbReference>
<dbReference type="InterPro" id="IPR040699">
    <property type="entry name" value="XPB_DRD"/>
</dbReference>
<dbReference type="Pfam" id="PF18458">
    <property type="entry name" value="XPB_DRD"/>
    <property type="match status" value="1"/>
</dbReference>
<keyword evidence="1" id="KW-0547">Nucleotide-binding</keyword>
<keyword evidence="4" id="KW-0067">ATP-binding</keyword>
<comment type="caution">
    <text evidence="8">The sequence shown here is derived from an EMBL/GenBank/DDBJ whole genome shotgun (WGS) entry which is preliminary data.</text>
</comment>
<name>A0A0P8BQZ6_9CYAN</name>
<dbReference type="AlphaFoldDB" id="A0A0P8BQZ6"/>
<dbReference type="PATRIC" id="fig|1666911.3.peg.5122"/>
<evidence type="ECO:0000256" key="1">
    <source>
        <dbReference type="ARBA" id="ARBA00022741"/>
    </source>
</evidence>
<keyword evidence="2" id="KW-0378">Hydrolase</keyword>
<feature type="compositionally biased region" description="Low complexity" evidence="5">
    <location>
        <begin position="455"/>
        <end position="465"/>
    </location>
</feature>
<dbReference type="EMBL" id="LJZR01000006">
    <property type="protein sequence ID" value="KPQ36411.1"/>
    <property type="molecule type" value="Genomic_DNA"/>
</dbReference>
<feature type="domain" description="Helicase ATP-binding" evidence="6">
    <location>
        <begin position="88"/>
        <end position="233"/>
    </location>
</feature>
<proteinExistence type="predicted"/>
<dbReference type="InterPro" id="IPR027417">
    <property type="entry name" value="P-loop_NTPase"/>
</dbReference>
<dbReference type="SMART" id="SM00487">
    <property type="entry name" value="DEXDc"/>
    <property type="match status" value="1"/>
</dbReference>
<organism evidence="8 9">
    <name type="scientific">Phormidesmis priestleyi Ana</name>
    <dbReference type="NCBI Taxonomy" id="1666911"/>
    <lineage>
        <taxon>Bacteria</taxon>
        <taxon>Bacillati</taxon>
        <taxon>Cyanobacteriota</taxon>
        <taxon>Cyanophyceae</taxon>
        <taxon>Leptolyngbyales</taxon>
        <taxon>Leptolyngbyaceae</taxon>
        <taxon>Phormidesmis</taxon>
    </lineage>
</organism>
<evidence type="ECO:0000259" key="6">
    <source>
        <dbReference type="PROSITE" id="PS51192"/>
    </source>
</evidence>
<feature type="region of interest" description="Disordered" evidence="5">
    <location>
        <begin position="492"/>
        <end position="554"/>
    </location>
</feature>
<dbReference type="GO" id="GO:0016787">
    <property type="term" value="F:hydrolase activity"/>
    <property type="evidence" value="ECO:0007669"/>
    <property type="project" value="UniProtKB-KW"/>
</dbReference>
<dbReference type="Proteomes" id="UP000050465">
    <property type="component" value="Unassembled WGS sequence"/>
</dbReference>
<gene>
    <name evidence="8" type="ORF">HLUCCA11_06000</name>
</gene>
<sequence length="554" mass="62297">MARMPTLKFDRGTLVLHPPPRGKSWINYAIWDDRIERFRVPADRYRALVEALKAEGVRFEDKVQTFEPIDLQAKLAMTPYAHQQEALQAWQANACKGVVVLPTAAGKTYLAQMVMQSTPRRTLITVPTLDLMHQWYANLEAAFPGVEVGVLGGGSRDRTPILVATYDSAAIYAEDLGNQYALLICDECHHLPSDFHRSIAEYSIAPYRLGLTATPERSDGRHEDLATLLGKVVYRRTSEELSGTALAPYQVVQLKVQLSEEERDRYQTLQQQRNAFLQTAKIWLSSPEGWQRFVQASAQSPEGRRAMLAHREAKNIALGTAGKLTLLEKLLKKHYPDRTLIFTNDNATVYKISQDFLIPAITHQTPVKERHRILTKFRSGDYSVIVVSHVLNEGVDVPDARVAILLSGSGSPREYIQRLGRVLRKGTRGQIALLYEVVAEQTSEEGVSRRRHQQPDLQRPDLQQPDLQQPEFGQLLLVPAVAQQTQQTQQTQQIQQTQQTRQTQPKSPAKPVAHPKYDPIEPSLPLAAESAADWRVSPDDACRQLEGTAEDTSE</sequence>
<protein>
    <submittedName>
        <fullName evidence="8">DNA or RNA helicases of superfamily II</fullName>
    </submittedName>
</protein>
<evidence type="ECO:0000313" key="9">
    <source>
        <dbReference type="Proteomes" id="UP000050465"/>
    </source>
</evidence>
<keyword evidence="3 8" id="KW-0347">Helicase</keyword>
<dbReference type="InterPro" id="IPR050615">
    <property type="entry name" value="ATP-dep_DNA_Helicase"/>
</dbReference>
<dbReference type="GO" id="GO:0004386">
    <property type="term" value="F:helicase activity"/>
    <property type="evidence" value="ECO:0007669"/>
    <property type="project" value="UniProtKB-KW"/>
</dbReference>
<dbReference type="Gene3D" id="3.40.1170.30">
    <property type="match status" value="1"/>
</dbReference>
<dbReference type="PROSITE" id="PS51192">
    <property type="entry name" value="HELICASE_ATP_BIND_1"/>
    <property type="match status" value="1"/>
</dbReference>
<evidence type="ECO:0000313" key="8">
    <source>
        <dbReference type="EMBL" id="KPQ36411.1"/>
    </source>
</evidence>
<dbReference type="CDD" id="cd17926">
    <property type="entry name" value="DEXHc_RE"/>
    <property type="match status" value="1"/>
</dbReference>
<dbReference type="SMART" id="SM00490">
    <property type="entry name" value="HELICc"/>
    <property type="match status" value="1"/>
</dbReference>
<evidence type="ECO:0000256" key="3">
    <source>
        <dbReference type="ARBA" id="ARBA00022806"/>
    </source>
</evidence>
<dbReference type="STRING" id="1666911.HLUCCA11_06000"/>
<dbReference type="InterPro" id="IPR014001">
    <property type="entry name" value="Helicase_ATP-bd"/>
</dbReference>
<dbReference type="GO" id="GO:0005524">
    <property type="term" value="F:ATP binding"/>
    <property type="evidence" value="ECO:0007669"/>
    <property type="project" value="UniProtKB-KW"/>
</dbReference>
<feature type="compositionally biased region" description="Low complexity" evidence="5">
    <location>
        <begin position="492"/>
        <end position="504"/>
    </location>
</feature>
<evidence type="ECO:0000256" key="2">
    <source>
        <dbReference type="ARBA" id="ARBA00022801"/>
    </source>
</evidence>
<evidence type="ECO:0000256" key="5">
    <source>
        <dbReference type="SAM" id="MobiDB-lite"/>
    </source>
</evidence>
<dbReference type="InterPro" id="IPR006935">
    <property type="entry name" value="Helicase/UvrB_N"/>
</dbReference>
<feature type="region of interest" description="Disordered" evidence="5">
    <location>
        <begin position="444"/>
        <end position="465"/>
    </location>
</feature>
<dbReference type="Pfam" id="PF04851">
    <property type="entry name" value="ResIII"/>
    <property type="match status" value="1"/>
</dbReference>
<reference evidence="8 9" key="1">
    <citation type="submission" date="2015-09" db="EMBL/GenBank/DDBJ databases">
        <title>Identification and resolution of microdiversity through metagenomic sequencing of parallel consortia.</title>
        <authorList>
            <person name="Nelson W.C."/>
            <person name="Romine M.F."/>
            <person name="Lindemann S.R."/>
        </authorList>
    </citation>
    <scope>NUCLEOTIDE SEQUENCE [LARGE SCALE GENOMIC DNA]</scope>
    <source>
        <strain evidence="8">Ana</strain>
    </source>
</reference>
<feature type="domain" description="Helicase C-terminal" evidence="7">
    <location>
        <begin position="326"/>
        <end position="473"/>
    </location>
</feature>
<dbReference type="Gene3D" id="6.10.140.1180">
    <property type="match status" value="1"/>
</dbReference>